<dbReference type="InterPro" id="IPR025295">
    <property type="entry name" value="eCIS_core_dom"/>
</dbReference>
<comment type="caution">
    <text evidence="3">The sequence shown here is derived from an EMBL/GenBank/DDBJ whole genome shotgun (WGS) entry which is preliminary data.</text>
</comment>
<dbReference type="Pfam" id="PF13699">
    <property type="entry name" value="eCIS_core"/>
    <property type="match status" value="1"/>
</dbReference>
<feature type="compositionally biased region" description="Basic and acidic residues" evidence="1">
    <location>
        <begin position="54"/>
        <end position="66"/>
    </location>
</feature>
<evidence type="ECO:0000259" key="2">
    <source>
        <dbReference type="Pfam" id="PF13699"/>
    </source>
</evidence>
<feature type="region of interest" description="Disordered" evidence="1">
    <location>
        <begin position="54"/>
        <end position="175"/>
    </location>
</feature>
<gene>
    <name evidence="3" type="ORF">DVS81_11110</name>
</gene>
<reference evidence="3 4" key="1">
    <citation type="submission" date="2018-05" db="EMBL/GenBank/DDBJ databases">
        <title>Integrated omic analyses show evidence that a Ca. Accumulibacter phosphatis strain performs denitrification under micro-aerobic conditions.</title>
        <authorList>
            <person name="Camejo P.Y."/>
            <person name="Katherine M.D."/>
            <person name="Daniel N.R."/>
        </authorList>
    </citation>
    <scope>NUCLEOTIDE SEQUENCE [LARGE SCALE GENOMIC DNA]</scope>
    <source>
        <strain evidence="3">UW-LDO-IC</strain>
    </source>
</reference>
<evidence type="ECO:0000256" key="1">
    <source>
        <dbReference type="SAM" id="MobiDB-lite"/>
    </source>
</evidence>
<protein>
    <submittedName>
        <fullName evidence="3">DUF4157 domain-containing protein</fullName>
    </submittedName>
</protein>
<name>A0A369XSU8_9PROT</name>
<feature type="compositionally biased region" description="Polar residues" evidence="1">
    <location>
        <begin position="1"/>
        <end position="20"/>
    </location>
</feature>
<evidence type="ECO:0000313" key="4">
    <source>
        <dbReference type="Proteomes" id="UP000253831"/>
    </source>
</evidence>
<organism evidence="3 4">
    <name type="scientific">Candidatus Accumulibacter meliphilus</name>
    <dbReference type="NCBI Taxonomy" id="2211374"/>
    <lineage>
        <taxon>Bacteria</taxon>
        <taxon>Pseudomonadati</taxon>
        <taxon>Pseudomonadota</taxon>
        <taxon>Betaproteobacteria</taxon>
        <taxon>Candidatus Accumulibacter</taxon>
    </lineage>
</organism>
<feature type="region of interest" description="Disordered" evidence="1">
    <location>
        <begin position="1"/>
        <end position="21"/>
    </location>
</feature>
<dbReference type="EMBL" id="QPGA01000019">
    <property type="protein sequence ID" value="RDE50478.1"/>
    <property type="molecule type" value="Genomic_DNA"/>
</dbReference>
<dbReference type="AlphaFoldDB" id="A0A369XSU8"/>
<accession>A0A369XSU8</accession>
<evidence type="ECO:0000313" key="3">
    <source>
        <dbReference type="EMBL" id="RDE50478.1"/>
    </source>
</evidence>
<feature type="domain" description="eCIS core" evidence="2">
    <location>
        <begin position="190"/>
        <end position="266"/>
    </location>
</feature>
<feature type="region of interest" description="Disordered" evidence="1">
    <location>
        <begin position="1021"/>
        <end position="1042"/>
    </location>
</feature>
<feature type="compositionally biased region" description="Basic and acidic residues" evidence="1">
    <location>
        <begin position="75"/>
        <end position="167"/>
    </location>
</feature>
<sequence length="1160" mass="125369">MKTSSEKSSTTPAKHAASNQPFFAPARAAGFFAAVSAAPAVQFKMAVNKPGDKFEQEADRMADKVLRMPAPPAPTKEEKLQRQPGEQTKKDEQIQKAALPEEKLQKAPQVEEKVQKASLPEEKIQTAAMPEDKLQKKEGDKQEGDKRDDGKLQKAPAADEKLQRKGGDATPAVGDSVQSAIRQQSTGGQPLSSDVRAFMEPRFGADFSTVRVHHDADSASLNNQLSARAFTYQNHVFFSRDQYQPGSSDGKQLLAHELTHTVQQGHAVQRAPVVSTTTTPPPVQRLGLSDALDYFADKAYLIPGFRLLTLLLGFNPINMRSADRNAANLLRALIELIPGGIFITQALDNHGVINKAAAWVEQKLALLGNIGGEIVGGLKRFMDSLSWRDIFDLGGVWERAKRIFTEPIGRLIAFGGSVVVEILKMVKDAILKPLAALAQGTRGYDLLKAILGEDPITGEAVPRTADTLIGGFMKLIGQEEIWENIKKGNAIARAWAWFQGALNGLMGFVRSVPRRIVMTLSSLTFKDVISVAGAFGKLVGAFVSIAGDFISWGLQQVISLLEILFSVVAPSVVPYLKKARAAFTTIIKNPIAFVGNLVRAGRQGFQMFASNIGTHLKAALIKWIVGPLGDAGVYIPTSFSLMEIVKLVLSVLGLTWQAIRSKLVKIIPDPILAGLEKTAAILVTLVKEGPAAAWEQIKSELSELKDQLIAKVTEMISSEVVKAAVTKLVSMLNPAGAVVQAIIAIYNTITFFIEKIQQIGAVVASFIDSIAAIAAGQVGAAAKTVEQTMANTLTVIIAFLAKFAGLGNIPDKIVGIIKKIRQPIDKGLDKIVSFLGNMLKKMGSAVKGAAGSIFQWWKKKFSIDAGGEKHSFYFQGEEDSAEPMVASSPKRIEDFVAAARADSEITGNPKKKASLDAIAKEIPILRKIRSDLRRLKDAAEAKRKPYLDNLDKSIAKIGAGLGVVLAGSKSGTKDTPIPIPWPKPAYKDYPKLYLFNQGDKNKPKWKLSAIRATGTRVAATYTPDGNHSIGSGPPAPPTELRGLGIKAPYQLTDGDLVGPLSEASTPGGDKINSLLGRYGWDASSEYMDGDHVVEIQFGGKDVRENLWPLDASINRGAGSRLAKLQVDLDGQKITIDWLKKAKNRPGDKASKYFFIIDRVT</sequence>
<proteinExistence type="predicted"/>
<dbReference type="Proteomes" id="UP000253831">
    <property type="component" value="Unassembled WGS sequence"/>
</dbReference>